<evidence type="ECO:0000313" key="2">
    <source>
        <dbReference type="Proteomes" id="UP000553766"/>
    </source>
</evidence>
<dbReference type="Pfam" id="PF10722">
    <property type="entry name" value="YbjN"/>
    <property type="match status" value="1"/>
</dbReference>
<name>A0A840X7Y6_9RHOB</name>
<organism evidence="1 2">
    <name type="scientific">Rubricella aquisinus</name>
    <dbReference type="NCBI Taxonomy" id="2028108"/>
    <lineage>
        <taxon>Bacteria</taxon>
        <taxon>Pseudomonadati</taxon>
        <taxon>Pseudomonadota</taxon>
        <taxon>Alphaproteobacteria</taxon>
        <taxon>Rhodobacterales</taxon>
        <taxon>Paracoccaceae</taxon>
        <taxon>Rubricella</taxon>
    </lineage>
</organism>
<dbReference type="Proteomes" id="UP000553766">
    <property type="component" value="Unassembled WGS sequence"/>
</dbReference>
<keyword evidence="2" id="KW-1185">Reference proteome</keyword>
<reference evidence="1 2" key="1">
    <citation type="submission" date="2020-08" db="EMBL/GenBank/DDBJ databases">
        <title>Genomic Encyclopedia of Type Strains, Phase IV (KMG-IV): sequencing the most valuable type-strain genomes for metagenomic binning, comparative biology and taxonomic classification.</title>
        <authorList>
            <person name="Goeker M."/>
        </authorList>
    </citation>
    <scope>NUCLEOTIDE SEQUENCE [LARGE SCALE GENOMIC DNA]</scope>
    <source>
        <strain evidence="1 2">DSM 103377</strain>
    </source>
</reference>
<dbReference type="RefSeq" id="WP_184012785.1">
    <property type="nucleotide sequence ID" value="NZ_JACIJS010000009.1"/>
</dbReference>
<gene>
    <name evidence="1" type="ORF">FHS89_002869</name>
</gene>
<proteinExistence type="predicted"/>
<dbReference type="InterPro" id="IPR019660">
    <property type="entry name" value="Put_sensory_transdc_reg_YbjN"/>
</dbReference>
<dbReference type="AlphaFoldDB" id="A0A840X7Y6"/>
<accession>A0A840X7Y6</accession>
<dbReference type="EMBL" id="JACIJS010000009">
    <property type="protein sequence ID" value="MBB5516827.1"/>
    <property type="molecule type" value="Genomic_DNA"/>
</dbReference>
<comment type="caution">
    <text evidence="1">The sequence shown here is derived from an EMBL/GenBank/DDBJ whole genome shotgun (WGS) entry which is preliminary data.</text>
</comment>
<evidence type="ECO:0000313" key="1">
    <source>
        <dbReference type="EMBL" id="MBB5516827.1"/>
    </source>
</evidence>
<dbReference type="CDD" id="cd17033">
    <property type="entry name" value="DR1245-like"/>
    <property type="match status" value="1"/>
</dbReference>
<sequence>MDAQELTLDFEDADPIDLVESLATHNAWEFDRVADNQIAMIIEGQWQSYSLSLAWSPMDETLRLICTFDLTPPEGTRAQLLDVIDGANDRLWSGSFTTWAAQKMIVFRYGLNLAGGAHASGWQIDEMIANAVDACERYYPAFQLACRGETSRDEALGIAISGAYGRA</sequence>
<evidence type="ECO:0008006" key="3">
    <source>
        <dbReference type="Google" id="ProtNLM"/>
    </source>
</evidence>
<protein>
    <recommendedName>
        <fullName evidence="3">Diacylglyceryl transferase</fullName>
    </recommendedName>
</protein>